<evidence type="ECO:0000313" key="1">
    <source>
        <dbReference type="EMBL" id="EFE48643.1"/>
    </source>
</evidence>
<comment type="caution">
    <text evidence="1">The sequence shown here is derived from an EMBL/GenBank/DDBJ whole genome shotgun (WGS) entry which is preliminary data.</text>
</comment>
<organism evidence="1 2">
    <name type="scientific">Neisseria elongata subsp. glycolytica ATCC 29315</name>
    <dbReference type="NCBI Taxonomy" id="546263"/>
    <lineage>
        <taxon>Bacteria</taxon>
        <taxon>Pseudomonadati</taxon>
        <taxon>Pseudomonadota</taxon>
        <taxon>Betaproteobacteria</taxon>
        <taxon>Neisseriales</taxon>
        <taxon>Neisseriaceae</taxon>
        <taxon>Neisseria</taxon>
    </lineage>
</organism>
<sequence>MRIRCFLQTARSFESGRILAPPPKKSTFLLKYKQLLESKIQYINPAFHITICFK</sequence>
<dbReference type="EMBL" id="ADBF01000253">
    <property type="protein sequence ID" value="EFE48643.1"/>
    <property type="molecule type" value="Genomic_DNA"/>
</dbReference>
<name>D4DU60_NEIEG</name>
<reference evidence="1 2" key="1">
    <citation type="submission" date="2010-02" db="EMBL/GenBank/DDBJ databases">
        <authorList>
            <person name="Weinstock G."/>
            <person name="Sodergren E."/>
            <person name="Clifton S."/>
            <person name="Fulton L."/>
            <person name="Fulton B."/>
            <person name="Courtney L."/>
            <person name="Fronick C."/>
            <person name="Harrison M."/>
            <person name="Strong C."/>
            <person name="Farmer C."/>
            <person name="Delahaunty K."/>
            <person name="Markovic C."/>
            <person name="Hall O."/>
            <person name="Minx P."/>
            <person name="Tomlinson C."/>
            <person name="Mitreva M."/>
            <person name="Nelson J."/>
            <person name="Hou S."/>
            <person name="Wollam A."/>
            <person name="Pepin K.H."/>
            <person name="Johnson M."/>
            <person name="Bhonagiri V."/>
            <person name="Zhang X."/>
            <person name="Suruliraj S."/>
            <person name="Warren W."/>
            <person name="Chinwalla A."/>
            <person name="Mardis E.R."/>
            <person name="Wilson R.K."/>
        </authorList>
    </citation>
    <scope>NUCLEOTIDE SEQUENCE [LARGE SCALE GENOMIC DNA]</scope>
    <source>
        <strain evidence="1 2">ATCC 29315</strain>
    </source>
</reference>
<protein>
    <submittedName>
        <fullName evidence="1">Uncharacterized protein</fullName>
    </submittedName>
</protein>
<evidence type="ECO:0000313" key="2">
    <source>
        <dbReference type="Proteomes" id="UP000005536"/>
    </source>
</evidence>
<proteinExistence type="predicted"/>
<dbReference type="Proteomes" id="UP000005536">
    <property type="component" value="Unassembled WGS sequence"/>
</dbReference>
<gene>
    <name evidence="1" type="ORF">NEIELOOT_02617</name>
</gene>
<dbReference type="AlphaFoldDB" id="D4DU60"/>
<accession>D4DU60</accession>